<name>A0AAI8VQC4_9PEZI</name>
<dbReference type="EMBL" id="CAUWAG010000012">
    <property type="protein sequence ID" value="CAJ2509142.1"/>
    <property type="molecule type" value="Genomic_DNA"/>
</dbReference>
<keyword evidence="2" id="KW-1133">Transmembrane helix</keyword>
<dbReference type="PANTHER" id="PTHR35179">
    <property type="entry name" value="PROTEIN CBG02620"/>
    <property type="match status" value="1"/>
</dbReference>
<proteinExistence type="predicted"/>
<comment type="caution">
    <text evidence="3">The sequence shown here is derived from an EMBL/GenBank/DDBJ whole genome shotgun (WGS) entry which is preliminary data.</text>
</comment>
<evidence type="ECO:0000256" key="2">
    <source>
        <dbReference type="SAM" id="Phobius"/>
    </source>
</evidence>
<feature type="transmembrane region" description="Helical" evidence="2">
    <location>
        <begin position="93"/>
        <end position="113"/>
    </location>
</feature>
<feature type="transmembrane region" description="Helical" evidence="2">
    <location>
        <begin position="58"/>
        <end position="81"/>
    </location>
</feature>
<keyword evidence="4" id="KW-1185">Reference proteome</keyword>
<feature type="transmembrane region" description="Helical" evidence="2">
    <location>
        <begin position="208"/>
        <end position="227"/>
    </location>
</feature>
<feature type="transmembrane region" description="Helical" evidence="2">
    <location>
        <begin position="171"/>
        <end position="188"/>
    </location>
</feature>
<sequence length="412" mass="46905">MAGNEGLFVPPWYQAHEVYRLDMNVASIFWGISLATAIFSAAKASRQTWRTWTQMHRVTAYIVMVWGEWVACVAMSFLSWFHLWGDIEPGFWLWFWIAFIWCFQVQFLMQIIIDRIAVLMILPRRARMLRWTVFAMIFMINIAVFIVWIPCRLQWPGWVMVNRVWDRIEKSIFLIIDACLNLLFIHLVRTQLLAIGLVKYYPLFRCNIAMIFLSVSLDVALIGLMSLPTPTTYIQFQSLAYLVKLHVNMHMADLIRKIVRASNERHKAARGMGCSGGAFQSKPLTPPTIYSGQQQVMTSVRSSGASVMEEHVPNHSAYAEHCVQDVEQSESGAVSLPPPGAIQKTVVTTVAHHRLVEEDITEASDAGSTRWLTYPADDLFGFVGLDERGEGSSRRPSLKGSNRRPSLYPITG</sequence>
<gene>
    <name evidence="3" type="ORF">KHLLAP_LOCUS9610</name>
</gene>
<evidence type="ECO:0000313" key="3">
    <source>
        <dbReference type="EMBL" id="CAJ2509142.1"/>
    </source>
</evidence>
<keyword evidence="2" id="KW-0472">Membrane</keyword>
<accession>A0AAI8VQC4</accession>
<feature type="region of interest" description="Disordered" evidence="1">
    <location>
        <begin position="387"/>
        <end position="412"/>
    </location>
</feature>
<dbReference type="Proteomes" id="UP001295740">
    <property type="component" value="Unassembled WGS sequence"/>
</dbReference>
<keyword evidence="2" id="KW-0812">Transmembrane</keyword>
<feature type="transmembrane region" description="Helical" evidence="2">
    <location>
        <begin position="28"/>
        <end position="46"/>
    </location>
</feature>
<dbReference type="AlphaFoldDB" id="A0AAI8VQC4"/>
<dbReference type="PANTHER" id="PTHR35179:SF1">
    <property type="entry name" value="INTEGRAL MEMBRANE PROTEIN"/>
    <property type="match status" value="1"/>
</dbReference>
<evidence type="ECO:0000313" key="4">
    <source>
        <dbReference type="Proteomes" id="UP001295740"/>
    </source>
</evidence>
<evidence type="ECO:0000256" key="1">
    <source>
        <dbReference type="SAM" id="MobiDB-lite"/>
    </source>
</evidence>
<reference evidence="3" key="1">
    <citation type="submission" date="2023-10" db="EMBL/GenBank/DDBJ databases">
        <authorList>
            <person name="Hackl T."/>
        </authorList>
    </citation>
    <scope>NUCLEOTIDE SEQUENCE</scope>
</reference>
<feature type="transmembrane region" description="Helical" evidence="2">
    <location>
        <begin position="133"/>
        <end position="151"/>
    </location>
</feature>
<organism evidence="3 4">
    <name type="scientific">Anthostomella pinea</name>
    <dbReference type="NCBI Taxonomy" id="933095"/>
    <lineage>
        <taxon>Eukaryota</taxon>
        <taxon>Fungi</taxon>
        <taxon>Dikarya</taxon>
        <taxon>Ascomycota</taxon>
        <taxon>Pezizomycotina</taxon>
        <taxon>Sordariomycetes</taxon>
        <taxon>Xylariomycetidae</taxon>
        <taxon>Xylariales</taxon>
        <taxon>Xylariaceae</taxon>
        <taxon>Anthostomella</taxon>
    </lineage>
</organism>
<protein>
    <submittedName>
        <fullName evidence="3">Uu.00g141680.m01.CDS01</fullName>
    </submittedName>
</protein>